<feature type="non-terminal residue" evidence="1">
    <location>
        <position position="1"/>
    </location>
</feature>
<reference evidence="1" key="1">
    <citation type="submission" date="2023-10" db="EMBL/GenBank/DDBJ databases">
        <title>Genome assembly of Pristionchus species.</title>
        <authorList>
            <person name="Yoshida K."/>
            <person name="Sommer R.J."/>
        </authorList>
    </citation>
    <scope>NUCLEOTIDE SEQUENCE</scope>
    <source>
        <strain evidence="1">RS0144</strain>
    </source>
</reference>
<dbReference type="EMBL" id="BTSX01000006">
    <property type="protein sequence ID" value="GMT06954.1"/>
    <property type="molecule type" value="Genomic_DNA"/>
</dbReference>
<sequence>ISFFRVIGGGNSTSGGIGLSSMLGDLCSPVSKKRKFVQDGNIEHDPEQRETVEMLSSKLAEAQKTILE</sequence>
<dbReference type="AlphaFoldDB" id="A0AAV5UM01"/>
<name>A0AAV5UM01_9BILA</name>
<feature type="non-terminal residue" evidence="1">
    <location>
        <position position="68"/>
    </location>
</feature>
<dbReference type="Proteomes" id="UP001432027">
    <property type="component" value="Unassembled WGS sequence"/>
</dbReference>
<evidence type="ECO:0000313" key="2">
    <source>
        <dbReference type="Proteomes" id="UP001432027"/>
    </source>
</evidence>
<accession>A0AAV5UM01</accession>
<organism evidence="1 2">
    <name type="scientific">Pristionchus entomophagus</name>
    <dbReference type="NCBI Taxonomy" id="358040"/>
    <lineage>
        <taxon>Eukaryota</taxon>
        <taxon>Metazoa</taxon>
        <taxon>Ecdysozoa</taxon>
        <taxon>Nematoda</taxon>
        <taxon>Chromadorea</taxon>
        <taxon>Rhabditida</taxon>
        <taxon>Rhabditina</taxon>
        <taxon>Diplogasteromorpha</taxon>
        <taxon>Diplogasteroidea</taxon>
        <taxon>Neodiplogasteridae</taxon>
        <taxon>Pristionchus</taxon>
    </lineage>
</organism>
<comment type="caution">
    <text evidence="1">The sequence shown here is derived from an EMBL/GenBank/DDBJ whole genome shotgun (WGS) entry which is preliminary data.</text>
</comment>
<keyword evidence="2" id="KW-1185">Reference proteome</keyword>
<gene>
    <name evidence="1" type="ORF">PENTCL1PPCAC_29128</name>
</gene>
<protein>
    <submittedName>
        <fullName evidence="1">Uncharacterized protein</fullName>
    </submittedName>
</protein>
<proteinExistence type="predicted"/>
<evidence type="ECO:0000313" key="1">
    <source>
        <dbReference type="EMBL" id="GMT06954.1"/>
    </source>
</evidence>